<evidence type="ECO:0000313" key="3">
    <source>
        <dbReference type="Proteomes" id="UP000662873"/>
    </source>
</evidence>
<proteinExistence type="predicted"/>
<dbReference type="InterPro" id="IPR036237">
    <property type="entry name" value="Xyl_isomerase-like_sf"/>
</dbReference>
<dbReference type="PANTHER" id="PTHR12110:SF41">
    <property type="entry name" value="INOSOSE DEHYDRATASE"/>
    <property type="match status" value="1"/>
</dbReference>
<dbReference type="AlphaFoldDB" id="A0A809RFK9"/>
<dbReference type="Proteomes" id="UP000662873">
    <property type="component" value="Chromosome"/>
</dbReference>
<evidence type="ECO:0000313" key="2">
    <source>
        <dbReference type="EMBL" id="BBO23235.1"/>
    </source>
</evidence>
<sequence length="260" mass="28681">MPTLRTVAHNGLMKLSVQLFTLRSSCADDLEGTLEAIRAMGLRYVEFAGLHDHSPLHVRSFLERLGLEPSGCHVSLERLREGLDEVIAESKLLHNRHVVLPWVPADFFGSGWASCAPELESIGERLASEGLVFCYHNHAFEMEFEGAKPGLDVLFESTSPESLQAQIDCYWVQWGGQDPATYIRDLAGRIPTVHLKDGLMGSEPQDAIAGQGALDWNSILAACAEARVEFGVVEMDHPPGDPLDAVRRCVEFFRSRGVAE</sequence>
<dbReference type="InterPro" id="IPR050312">
    <property type="entry name" value="IolE/XylAMocC-like"/>
</dbReference>
<name>A0A809RFK9_9BACT</name>
<dbReference type="EMBL" id="AP021858">
    <property type="protein sequence ID" value="BBO23235.1"/>
    <property type="molecule type" value="Genomic_DNA"/>
</dbReference>
<evidence type="ECO:0000259" key="1">
    <source>
        <dbReference type="Pfam" id="PF01261"/>
    </source>
</evidence>
<dbReference type="Gene3D" id="3.20.20.150">
    <property type="entry name" value="Divalent-metal-dependent TIM barrel enzymes"/>
    <property type="match status" value="1"/>
</dbReference>
<dbReference type="Pfam" id="PF01261">
    <property type="entry name" value="AP_endonuc_2"/>
    <property type="match status" value="1"/>
</dbReference>
<dbReference type="SUPFAM" id="SSF51658">
    <property type="entry name" value="Xylose isomerase-like"/>
    <property type="match status" value="1"/>
</dbReference>
<feature type="domain" description="Xylose isomerase-like TIM barrel" evidence="1">
    <location>
        <begin position="35"/>
        <end position="254"/>
    </location>
</feature>
<dbReference type="PANTHER" id="PTHR12110">
    <property type="entry name" value="HYDROXYPYRUVATE ISOMERASE"/>
    <property type="match status" value="1"/>
</dbReference>
<protein>
    <submittedName>
        <fullName evidence="2">Sugar phosphate isomerase/epimerase</fullName>
    </submittedName>
</protein>
<organism evidence="2 3">
    <name type="scientific">Candidatus Nitrosymbiomonas proteolyticus</name>
    <dbReference type="NCBI Taxonomy" id="2608984"/>
    <lineage>
        <taxon>Bacteria</taxon>
        <taxon>Bacillati</taxon>
        <taxon>Armatimonadota</taxon>
        <taxon>Armatimonadota incertae sedis</taxon>
        <taxon>Candidatus Nitrosymbiomonas</taxon>
    </lineage>
</organism>
<accession>A0A809RFK9</accession>
<dbReference type="GO" id="GO:0016853">
    <property type="term" value="F:isomerase activity"/>
    <property type="evidence" value="ECO:0007669"/>
    <property type="project" value="UniProtKB-KW"/>
</dbReference>
<dbReference type="KEGG" id="npy:NPRO_08300"/>
<gene>
    <name evidence="2" type="ORF">NPRO_08300</name>
</gene>
<dbReference type="InterPro" id="IPR013022">
    <property type="entry name" value="Xyl_isomerase-like_TIM-brl"/>
</dbReference>
<reference evidence="2" key="1">
    <citation type="journal article" name="DNA Res.">
        <title>The physiological potential of anammox bacteria as revealed by their core genome structure.</title>
        <authorList>
            <person name="Okubo T."/>
            <person name="Toyoda A."/>
            <person name="Fukuhara K."/>
            <person name="Uchiyama I."/>
            <person name="Harigaya Y."/>
            <person name="Kuroiwa M."/>
            <person name="Suzuki T."/>
            <person name="Murakami Y."/>
            <person name="Suwa Y."/>
            <person name="Takami H."/>
        </authorList>
    </citation>
    <scope>NUCLEOTIDE SEQUENCE</scope>
    <source>
        <strain evidence="2">317325-2</strain>
    </source>
</reference>
<keyword evidence="2" id="KW-0413">Isomerase</keyword>